<evidence type="ECO:0000259" key="3">
    <source>
        <dbReference type="SMART" id="SM01178"/>
    </source>
</evidence>
<accession>A0AAN7QTM3</accession>
<dbReference type="EMBL" id="JAXQNO010000019">
    <property type="protein sequence ID" value="KAK4775265.1"/>
    <property type="molecule type" value="Genomic_DNA"/>
</dbReference>
<keyword evidence="2" id="KW-0347">Helicase</keyword>
<proteinExistence type="predicted"/>
<feature type="domain" description="ATP-dependent rRNA helicase SPB4-like C-terminal extension" evidence="3">
    <location>
        <begin position="158"/>
        <end position="223"/>
    </location>
</feature>
<evidence type="ECO:0000256" key="2">
    <source>
        <dbReference type="ARBA" id="ARBA00022806"/>
    </source>
</evidence>
<dbReference type="GO" id="GO:0004386">
    <property type="term" value="F:helicase activity"/>
    <property type="evidence" value="ECO:0007669"/>
    <property type="project" value="UniProtKB-KW"/>
</dbReference>
<dbReference type="SMART" id="SM01178">
    <property type="entry name" value="DUF4217"/>
    <property type="match status" value="1"/>
</dbReference>
<evidence type="ECO:0000256" key="1">
    <source>
        <dbReference type="ARBA" id="ARBA00022801"/>
    </source>
</evidence>
<protein>
    <recommendedName>
        <fullName evidence="3">ATP-dependent rRNA helicase SPB4-like C-terminal extension domain-containing protein</fullName>
    </recommendedName>
</protein>
<keyword evidence="1" id="KW-0378">Hydrolase</keyword>
<comment type="caution">
    <text evidence="4">The sequence shown here is derived from an EMBL/GenBank/DDBJ whole genome shotgun (WGS) entry which is preliminary data.</text>
</comment>
<keyword evidence="2" id="KW-0067">ATP-binding</keyword>
<evidence type="ECO:0000313" key="5">
    <source>
        <dbReference type="Proteomes" id="UP001346149"/>
    </source>
</evidence>
<name>A0AAN7QTM3_TRANT</name>
<reference evidence="4 5" key="1">
    <citation type="journal article" date="2023" name="Hortic Res">
        <title>Pangenome of water caltrop reveals structural variations and asymmetric subgenome divergence after allopolyploidization.</title>
        <authorList>
            <person name="Zhang X."/>
            <person name="Chen Y."/>
            <person name="Wang L."/>
            <person name="Yuan Y."/>
            <person name="Fang M."/>
            <person name="Shi L."/>
            <person name="Lu R."/>
            <person name="Comes H.P."/>
            <person name="Ma Y."/>
            <person name="Chen Y."/>
            <person name="Huang G."/>
            <person name="Zhou Y."/>
            <person name="Zheng Z."/>
            <person name="Qiu Y."/>
        </authorList>
    </citation>
    <scope>NUCLEOTIDE SEQUENCE [LARGE SCALE GENOMIC DNA]</scope>
    <source>
        <strain evidence="4">F231</strain>
    </source>
</reference>
<organism evidence="4 5">
    <name type="scientific">Trapa natans</name>
    <name type="common">Water chestnut</name>
    <dbReference type="NCBI Taxonomy" id="22666"/>
    <lineage>
        <taxon>Eukaryota</taxon>
        <taxon>Viridiplantae</taxon>
        <taxon>Streptophyta</taxon>
        <taxon>Embryophyta</taxon>
        <taxon>Tracheophyta</taxon>
        <taxon>Spermatophyta</taxon>
        <taxon>Magnoliopsida</taxon>
        <taxon>eudicotyledons</taxon>
        <taxon>Gunneridae</taxon>
        <taxon>Pentapetalae</taxon>
        <taxon>rosids</taxon>
        <taxon>malvids</taxon>
        <taxon>Myrtales</taxon>
        <taxon>Lythraceae</taxon>
        <taxon>Trapa</taxon>
    </lineage>
</organism>
<keyword evidence="5" id="KW-1185">Reference proteome</keyword>
<dbReference type="GO" id="GO:0016787">
    <property type="term" value="F:hydrolase activity"/>
    <property type="evidence" value="ECO:0007669"/>
    <property type="project" value="UniProtKB-KW"/>
</dbReference>
<sequence length="243" mass="27674">MTCLAKISLENPVMLGFSEKLTKLETMVEQTGPLKSDNNEDLGDDSIVEHSRDYRFPVQLVQTHAKVPCGSRLAVLISVLKHLFEKEGSNKCWQDARPEDSLLFLQPVEIDYLKDLERHAVKLTEYPIIKVLESFPFYGKKFHAKSFVTLDAHPWVLSLQNALESFVSTEANINKLTKSTYCSWICAYTVHRGELENIFMVKKLHLGHVAKSFSLKEQPFVGGEIIAETREEEEERLKAEGFG</sequence>
<keyword evidence="2" id="KW-0547">Nucleotide-binding</keyword>
<dbReference type="AlphaFoldDB" id="A0AAN7QTM3"/>
<gene>
    <name evidence="4" type="ORF">SAY86_010200</name>
</gene>
<dbReference type="Proteomes" id="UP001346149">
    <property type="component" value="Unassembled WGS sequence"/>
</dbReference>
<dbReference type="InterPro" id="IPR025313">
    <property type="entry name" value="SPB4-like_CTE"/>
</dbReference>
<evidence type="ECO:0000313" key="4">
    <source>
        <dbReference type="EMBL" id="KAK4775265.1"/>
    </source>
</evidence>
<dbReference type="Pfam" id="PF13959">
    <property type="entry name" value="CTE_SPB4"/>
    <property type="match status" value="1"/>
</dbReference>